<dbReference type="GO" id="GO:0006355">
    <property type="term" value="P:regulation of DNA-templated transcription"/>
    <property type="evidence" value="ECO:0007669"/>
    <property type="project" value="InterPro"/>
</dbReference>
<dbReference type="OrthoDB" id="5771335at2"/>
<dbReference type="AlphaFoldDB" id="A0A4U1BK57"/>
<dbReference type="RefSeq" id="WP_136850519.1">
    <property type="nucleotide sequence ID" value="NZ_SWCI01000001.1"/>
</dbReference>
<dbReference type="Proteomes" id="UP000305674">
    <property type="component" value="Unassembled WGS sequence"/>
</dbReference>
<gene>
    <name evidence="1" type="ORF">FCL40_01155</name>
</gene>
<dbReference type="PANTHER" id="PTHR40455">
    <property type="entry name" value="ANTITOXIN HIGA"/>
    <property type="match status" value="1"/>
</dbReference>
<accession>A0A4U1BK57</accession>
<dbReference type="EMBL" id="SWCI01000001">
    <property type="protein sequence ID" value="TKB51194.1"/>
    <property type="molecule type" value="Genomic_DNA"/>
</dbReference>
<name>A0A4U1BK57_9GAMM</name>
<dbReference type="GO" id="GO:0001046">
    <property type="term" value="F:core promoter sequence-specific DNA binding"/>
    <property type="evidence" value="ECO:0007669"/>
    <property type="project" value="TreeGrafter"/>
</dbReference>
<sequence length="81" mass="9365">MKHMTESITALESAIEQFPFICEIRTPEEHNKALLLMDQLIDDYDVNVAIIDVLWPTIERYEKSAPELTEFNDELAKLNIG</sequence>
<dbReference type="PANTHER" id="PTHR40455:SF1">
    <property type="entry name" value="ANTITOXIN HIGA"/>
    <property type="match status" value="1"/>
</dbReference>
<protein>
    <recommendedName>
        <fullName evidence="3">HTH-type transcriptional regulator / antitoxin HigA</fullName>
    </recommendedName>
</protein>
<reference evidence="1 2" key="1">
    <citation type="submission" date="2019-04" db="EMBL/GenBank/DDBJ databases">
        <authorList>
            <person name="Hwang J.C."/>
        </authorList>
    </citation>
    <scope>NUCLEOTIDE SEQUENCE [LARGE SCALE GENOMIC DNA]</scope>
    <source>
        <strain evidence="1 2">IMCC35001</strain>
    </source>
</reference>
<comment type="caution">
    <text evidence="1">The sequence shown here is derived from an EMBL/GenBank/DDBJ whole genome shotgun (WGS) entry which is preliminary data.</text>
</comment>
<evidence type="ECO:0000313" key="1">
    <source>
        <dbReference type="EMBL" id="TKB51194.1"/>
    </source>
</evidence>
<proteinExistence type="predicted"/>
<organism evidence="1 2">
    <name type="scientific">Ferrimonas sediminicola</name>
    <dbReference type="NCBI Taxonomy" id="2569538"/>
    <lineage>
        <taxon>Bacteria</taxon>
        <taxon>Pseudomonadati</taxon>
        <taxon>Pseudomonadota</taxon>
        <taxon>Gammaproteobacteria</taxon>
        <taxon>Alteromonadales</taxon>
        <taxon>Ferrimonadaceae</taxon>
        <taxon>Ferrimonas</taxon>
    </lineage>
</organism>
<dbReference type="InterPro" id="IPR039060">
    <property type="entry name" value="Antitox_HigA"/>
</dbReference>
<keyword evidence="2" id="KW-1185">Reference proteome</keyword>
<evidence type="ECO:0000313" key="2">
    <source>
        <dbReference type="Proteomes" id="UP000305674"/>
    </source>
</evidence>
<evidence type="ECO:0008006" key="3">
    <source>
        <dbReference type="Google" id="ProtNLM"/>
    </source>
</evidence>